<dbReference type="Proteomes" id="UP000030665">
    <property type="component" value="Unassembled WGS sequence"/>
</dbReference>
<reference evidence="1" key="2">
    <citation type="submission" date="2014-03" db="EMBL/GenBank/DDBJ databases">
        <title>The whipworm genome and dual-species transcriptomics of an intimate host-pathogen interaction.</title>
        <authorList>
            <person name="Foth B.J."/>
            <person name="Tsai I.J."/>
            <person name="Reid A.J."/>
            <person name="Bancroft A.J."/>
            <person name="Nichol S."/>
            <person name="Tracey A."/>
            <person name="Holroyd N."/>
            <person name="Cotton J.A."/>
            <person name="Stanley E.J."/>
            <person name="Zarowiecki M."/>
            <person name="Liu J.Z."/>
            <person name="Huckvale T."/>
            <person name="Cooper P.J."/>
            <person name="Grencis R.K."/>
            <person name="Berriman M."/>
        </authorList>
    </citation>
    <scope>NUCLEOTIDE SEQUENCE [LARGE SCALE GENOMIC DNA]</scope>
</reference>
<organism evidence="1 2">
    <name type="scientific">Trichuris trichiura</name>
    <name type="common">Whipworm</name>
    <name type="synonym">Trichocephalus trichiurus</name>
    <dbReference type="NCBI Taxonomy" id="36087"/>
    <lineage>
        <taxon>Eukaryota</taxon>
        <taxon>Metazoa</taxon>
        <taxon>Ecdysozoa</taxon>
        <taxon>Nematoda</taxon>
        <taxon>Enoplea</taxon>
        <taxon>Dorylaimia</taxon>
        <taxon>Trichinellida</taxon>
        <taxon>Trichuridae</taxon>
        <taxon>Trichuris</taxon>
    </lineage>
</organism>
<keyword evidence="2" id="KW-1185">Reference proteome</keyword>
<gene>
    <name evidence="1" type="ORF">TTRE_0000018101</name>
</gene>
<dbReference type="AlphaFoldDB" id="A0A077YUZ3"/>
<accession>A0A077YUZ3</accession>
<protein>
    <submittedName>
        <fullName evidence="1">Uncharacterized protein</fullName>
    </submittedName>
</protein>
<proteinExistence type="predicted"/>
<sequence length="118" mass="13462">MLDIVMSRTSNMLSWNILAKLLFLLLDIAAISNGYKILFIPGHRAPSHMKSMLPLARALLDAGHVVGFLQIVCAEEEKVNIETMQDFSLNVTAKKKTRPFFQCIWIVDMRNPKEYLEP</sequence>
<dbReference type="SUPFAM" id="SSF53756">
    <property type="entry name" value="UDP-Glycosyltransferase/glycogen phosphorylase"/>
    <property type="match status" value="1"/>
</dbReference>
<dbReference type="EMBL" id="HG805812">
    <property type="protein sequence ID" value="CDW51922.1"/>
    <property type="molecule type" value="Genomic_DNA"/>
</dbReference>
<name>A0A077YUZ3_TRITR</name>
<reference evidence="1" key="1">
    <citation type="submission" date="2014-01" db="EMBL/GenBank/DDBJ databases">
        <authorList>
            <person name="Aslett M."/>
        </authorList>
    </citation>
    <scope>NUCLEOTIDE SEQUENCE</scope>
</reference>
<evidence type="ECO:0000313" key="1">
    <source>
        <dbReference type="EMBL" id="CDW51922.1"/>
    </source>
</evidence>
<evidence type="ECO:0000313" key="2">
    <source>
        <dbReference type="Proteomes" id="UP000030665"/>
    </source>
</evidence>